<feature type="compositionally biased region" description="Pro residues" evidence="1">
    <location>
        <begin position="158"/>
        <end position="180"/>
    </location>
</feature>
<evidence type="ECO:0000256" key="1">
    <source>
        <dbReference type="SAM" id="MobiDB-lite"/>
    </source>
</evidence>
<dbReference type="OrthoDB" id="7605699at2759"/>
<dbReference type="PANTHER" id="PTHR31532:SF10">
    <property type="entry name" value="BIORIENTATION OF CHROMOSOMES IN CELL DIVISION PROTEIN 1-LIKE 1"/>
    <property type="match status" value="1"/>
</dbReference>
<dbReference type="GO" id="GO:0031297">
    <property type="term" value="P:replication fork processing"/>
    <property type="evidence" value="ECO:0007669"/>
    <property type="project" value="TreeGrafter"/>
</dbReference>
<evidence type="ECO:0000313" key="4">
    <source>
        <dbReference type="Proteomes" id="UP000215902"/>
    </source>
</evidence>
<feature type="compositionally biased region" description="Low complexity" evidence="1">
    <location>
        <begin position="148"/>
        <end position="157"/>
    </location>
</feature>
<evidence type="ECO:0000313" key="3">
    <source>
        <dbReference type="EMBL" id="PAA49812.1"/>
    </source>
</evidence>
<protein>
    <recommendedName>
        <fullName evidence="2">BOD1/SHG1 domain-containing protein</fullName>
    </recommendedName>
</protein>
<evidence type="ECO:0000259" key="2">
    <source>
        <dbReference type="Pfam" id="PF05205"/>
    </source>
</evidence>
<dbReference type="InterPro" id="IPR055264">
    <property type="entry name" value="BOD1/SHG1_dom"/>
</dbReference>
<accession>A0A267DMN0</accession>
<proteinExistence type="predicted"/>
<keyword evidence="4" id="KW-1185">Reference proteome</keyword>
<feature type="domain" description="BOD1/SHG1" evidence="2">
    <location>
        <begin position="25"/>
        <end position="120"/>
    </location>
</feature>
<dbReference type="PANTHER" id="PTHR31532">
    <property type="entry name" value="BIORIENTATION OF CHROMOSOMES IN CELL DIVISION 1 FAMILY MEMBER"/>
    <property type="match status" value="1"/>
</dbReference>
<dbReference type="Pfam" id="PF05205">
    <property type="entry name" value="COMPASS-Shg1"/>
    <property type="match status" value="1"/>
</dbReference>
<sequence length="303" mass="35157">MPSADSSGYGSHSSSSANRRLAKEIIQSVKSSGLFDELRRDCAAKLESRSGYSRLINQLKPLTKKHLDRVVWEPGLNKVATRERLRRRLLDTPAVQSMLDDLLDQLLSHNAVQTSIQPRVDRAIADYAGVTPEELRQMRRQLPLLPTPNEQQQQQQQPVPPPPPPLPPTSLPPPTFPIPMFPFPFPPPPMPPSAFGSSGLVIPPPPPRRRLLLRPRRHLRRRLHRRLSTKMRRRHLRRLLPLLRPSLSQKSSELSRLSRFIRLQRLLRARCSVWHLMTKQNRWKRQIDFQPLRQRLQEKIRQA</sequence>
<dbReference type="EMBL" id="NIVC01003782">
    <property type="protein sequence ID" value="PAA49812.1"/>
    <property type="molecule type" value="Genomic_DNA"/>
</dbReference>
<comment type="caution">
    <text evidence="3">The sequence shown here is derived from an EMBL/GenBank/DDBJ whole genome shotgun (WGS) entry which is preliminary data.</text>
</comment>
<gene>
    <name evidence="3" type="ORF">BOX15_Mlig004892g2</name>
</gene>
<dbReference type="Proteomes" id="UP000215902">
    <property type="component" value="Unassembled WGS sequence"/>
</dbReference>
<dbReference type="GO" id="GO:0048188">
    <property type="term" value="C:Set1C/COMPASS complex"/>
    <property type="evidence" value="ECO:0007669"/>
    <property type="project" value="TreeGrafter"/>
</dbReference>
<reference evidence="3 4" key="1">
    <citation type="submission" date="2017-06" db="EMBL/GenBank/DDBJ databases">
        <title>A platform for efficient transgenesis in Macrostomum lignano, a flatworm model organism for stem cell research.</title>
        <authorList>
            <person name="Berezikov E."/>
        </authorList>
    </citation>
    <scope>NUCLEOTIDE SEQUENCE [LARGE SCALE GENOMIC DNA]</scope>
    <source>
        <strain evidence="3">DV1</strain>
        <tissue evidence="3">Whole organism</tissue>
    </source>
</reference>
<name>A0A267DMN0_9PLAT</name>
<organism evidence="3 4">
    <name type="scientific">Macrostomum lignano</name>
    <dbReference type="NCBI Taxonomy" id="282301"/>
    <lineage>
        <taxon>Eukaryota</taxon>
        <taxon>Metazoa</taxon>
        <taxon>Spiralia</taxon>
        <taxon>Lophotrochozoa</taxon>
        <taxon>Platyhelminthes</taxon>
        <taxon>Rhabditophora</taxon>
        <taxon>Macrostomorpha</taxon>
        <taxon>Macrostomida</taxon>
        <taxon>Macrostomidae</taxon>
        <taxon>Macrostomum</taxon>
    </lineage>
</organism>
<dbReference type="AlphaFoldDB" id="A0A267DMN0"/>
<feature type="region of interest" description="Disordered" evidence="1">
    <location>
        <begin position="148"/>
        <end position="180"/>
    </location>
</feature>